<sequence>MIDNIRVHNFKSLKNIDLPLKRLNIFAGLNGMGKSSLIQVLLLLRQSQLIRTEKLALTGALVNIGKGSDALYQFAEDEVLAFSLQWNEEQLATYEFEWMPESNYLDRISSSKSETDISPYIENLQYISADRLGPSIMYDMSQNSVKQGLLGALGEYTSHFLSVNGHRLKIEPRRLHPSIPSSFLVNQVNAWLGELSPGVKINVTEVPGADKMLLTYEFELQKGRTQPFKPTNVGFGITCALSIVVALLIAEKDQLIIIENPEAHIHPQGQAKLGKLMALAASSGAQIIVETHSDHVINGIRVAVKEGIIPPSETQCPWFHKVTTETEQYTDIINILIDKNGELSEYPEGFLEEWNNQLLRLI</sequence>
<dbReference type="GO" id="GO:0005524">
    <property type="term" value="F:ATP binding"/>
    <property type="evidence" value="ECO:0007669"/>
    <property type="project" value="InterPro"/>
</dbReference>
<dbReference type="SUPFAM" id="SSF52540">
    <property type="entry name" value="P-loop containing nucleoside triphosphate hydrolases"/>
    <property type="match status" value="1"/>
</dbReference>
<name>A0A1W2AZ63_9BACT</name>
<dbReference type="InterPro" id="IPR022532">
    <property type="entry name" value="DUF3696"/>
</dbReference>
<dbReference type="PANTHER" id="PTHR43581">
    <property type="entry name" value="ATP/GTP PHOSPHATASE"/>
    <property type="match status" value="1"/>
</dbReference>
<dbReference type="InterPro" id="IPR027417">
    <property type="entry name" value="P-loop_NTPase"/>
</dbReference>
<evidence type="ECO:0000259" key="2">
    <source>
        <dbReference type="Pfam" id="PF13175"/>
    </source>
</evidence>
<evidence type="ECO:0000259" key="1">
    <source>
        <dbReference type="Pfam" id="PF12476"/>
    </source>
</evidence>
<feature type="domain" description="ATPase AAA-type core" evidence="3">
    <location>
        <begin position="197"/>
        <end position="298"/>
    </location>
</feature>
<organism evidence="4 5">
    <name type="scientific">Desulfocicer vacuolatum DSM 3385</name>
    <dbReference type="NCBI Taxonomy" id="1121400"/>
    <lineage>
        <taxon>Bacteria</taxon>
        <taxon>Pseudomonadati</taxon>
        <taxon>Thermodesulfobacteriota</taxon>
        <taxon>Desulfobacteria</taxon>
        <taxon>Desulfobacterales</taxon>
        <taxon>Desulfobacteraceae</taxon>
        <taxon>Desulfocicer</taxon>
    </lineage>
</organism>
<evidence type="ECO:0000313" key="5">
    <source>
        <dbReference type="Proteomes" id="UP000192418"/>
    </source>
</evidence>
<keyword evidence="5" id="KW-1185">Reference proteome</keyword>
<dbReference type="InterPro" id="IPR041685">
    <property type="entry name" value="AAA_GajA/Old/RecF-like"/>
</dbReference>
<evidence type="ECO:0000259" key="3">
    <source>
        <dbReference type="Pfam" id="PF13304"/>
    </source>
</evidence>
<dbReference type="InterPro" id="IPR003959">
    <property type="entry name" value="ATPase_AAA_core"/>
</dbReference>
<dbReference type="Gene3D" id="3.40.50.300">
    <property type="entry name" value="P-loop containing nucleotide triphosphate hydrolases"/>
    <property type="match status" value="2"/>
</dbReference>
<dbReference type="InterPro" id="IPR014592">
    <property type="entry name" value="P-loop_UCP034888"/>
</dbReference>
<dbReference type="Proteomes" id="UP000192418">
    <property type="component" value="Unassembled WGS sequence"/>
</dbReference>
<dbReference type="RefSeq" id="WP_084068163.1">
    <property type="nucleotide sequence ID" value="NZ_FWXY01000006.1"/>
</dbReference>
<dbReference type="OrthoDB" id="3322489at2"/>
<evidence type="ECO:0000313" key="4">
    <source>
        <dbReference type="EMBL" id="SMC65894.1"/>
    </source>
</evidence>
<feature type="domain" description="DUF3696" evidence="1">
    <location>
        <begin position="309"/>
        <end position="361"/>
    </location>
</feature>
<dbReference type="InterPro" id="IPR051396">
    <property type="entry name" value="Bact_Antivir_Def_Nuclease"/>
</dbReference>
<dbReference type="PANTHER" id="PTHR43581:SF2">
    <property type="entry name" value="EXCINUCLEASE ATPASE SUBUNIT"/>
    <property type="match status" value="1"/>
</dbReference>
<feature type="domain" description="Endonuclease GajA/Old nuclease/RecF-like AAA" evidence="2">
    <location>
        <begin position="1"/>
        <end position="48"/>
    </location>
</feature>
<dbReference type="PIRSF" id="PIRSF034888">
    <property type="entry name" value="P-loop_UCP034888"/>
    <property type="match status" value="1"/>
</dbReference>
<dbReference type="Pfam" id="PF13304">
    <property type="entry name" value="AAA_21"/>
    <property type="match status" value="1"/>
</dbReference>
<dbReference type="STRING" id="1121400.SAMN02746065_106166"/>
<dbReference type="GO" id="GO:0016887">
    <property type="term" value="F:ATP hydrolysis activity"/>
    <property type="evidence" value="ECO:0007669"/>
    <property type="project" value="InterPro"/>
</dbReference>
<dbReference type="Pfam" id="PF12476">
    <property type="entry name" value="DUF3696"/>
    <property type="match status" value="1"/>
</dbReference>
<dbReference type="AlphaFoldDB" id="A0A1W2AZ63"/>
<dbReference type="EMBL" id="FWXY01000006">
    <property type="protein sequence ID" value="SMC65894.1"/>
    <property type="molecule type" value="Genomic_DNA"/>
</dbReference>
<protein>
    <submittedName>
        <fullName evidence="4">Predicted ATPase</fullName>
    </submittedName>
</protein>
<reference evidence="4 5" key="1">
    <citation type="submission" date="2017-04" db="EMBL/GenBank/DDBJ databases">
        <authorList>
            <person name="Afonso C.L."/>
            <person name="Miller P.J."/>
            <person name="Scott M.A."/>
            <person name="Spackman E."/>
            <person name="Goraichik I."/>
            <person name="Dimitrov K.M."/>
            <person name="Suarez D.L."/>
            <person name="Swayne D.E."/>
        </authorList>
    </citation>
    <scope>NUCLEOTIDE SEQUENCE [LARGE SCALE GENOMIC DNA]</scope>
    <source>
        <strain evidence="4 5">DSM 3385</strain>
    </source>
</reference>
<accession>A0A1W2AZ63</accession>
<gene>
    <name evidence="4" type="ORF">SAMN02746065_106166</name>
</gene>
<dbReference type="Pfam" id="PF13175">
    <property type="entry name" value="AAA_15"/>
    <property type="match status" value="1"/>
</dbReference>
<proteinExistence type="predicted"/>